<protein>
    <submittedName>
        <fullName evidence="1">Uncharacterized protein</fullName>
    </submittedName>
</protein>
<comment type="caution">
    <text evidence="1">The sequence shown here is derived from an EMBL/GenBank/DDBJ whole genome shotgun (WGS) entry which is preliminary data.</text>
</comment>
<name>A0A9X3MP49_9ACTN</name>
<evidence type="ECO:0000313" key="1">
    <source>
        <dbReference type="EMBL" id="MDA0158658.1"/>
    </source>
</evidence>
<dbReference type="RefSeq" id="WP_270037248.1">
    <property type="nucleotide sequence ID" value="NZ_JAPDOD010000001.1"/>
</dbReference>
<sequence>MEVDGLMRVVAKTALAPWGGSLAVLDRYEAGIRMATNLQLNFAKTVRVEPIRTLASTLAGATRDVGAAQLSVARWFLDD</sequence>
<evidence type="ECO:0000313" key="2">
    <source>
        <dbReference type="Proteomes" id="UP001149140"/>
    </source>
</evidence>
<dbReference type="Proteomes" id="UP001149140">
    <property type="component" value="Unassembled WGS sequence"/>
</dbReference>
<reference evidence="1" key="1">
    <citation type="submission" date="2022-10" db="EMBL/GenBank/DDBJ databases">
        <title>The WGS of Solirubrobacter ginsenosidimutans DSM 21036.</title>
        <authorList>
            <person name="Jiang Z."/>
        </authorList>
    </citation>
    <scope>NUCLEOTIDE SEQUENCE</scope>
    <source>
        <strain evidence="1">DSM 21036</strain>
    </source>
</reference>
<gene>
    <name evidence="1" type="ORF">OM076_00155</name>
</gene>
<dbReference type="AlphaFoldDB" id="A0A9X3MP49"/>
<organism evidence="1 2">
    <name type="scientific">Solirubrobacter ginsenosidimutans</name>
    <dbReference type="NCBI Taxonomy" id="490573"/>
    <lineage>
        <taxon>Bacteria</taxon>
        <taxon>Bacillati</taxon>
        <taxon>Actinomycetota</taxon>
        <taxon>Thermoleophilia</taxon>
        <taxon>Solirubrobacterales</taxon>
        <taxon>Solirubrobacteraceae</taxon>
        <taxon>Solirubrobacter</taxon>
    </lineage>
</organism>
<proteinExistence type="predicted"/>
<accession>A0A9X3MP49</accession>
<dbReference type="EMBL" id="JAPDOD010000001">
    <property type="protein sequence ID" value="MDA0158658.1"/>
    <property type="molecule type" value="Genomic_DNA"/>
</dbReference>
<keyword evidence="2" id="KW-1185">Reference proteome</keyword>